<evidence type="ECO:0000313" key="2">
    <source>
        <dbReference type="Proteomes" id="UP000232062"/>
    </source>
</evidence>
<organism evidence="1 2">
    <name type="scientific">Pantoea rodasii</name>
    <dbReference type="NCBI Taxonomy" id="1076549"/>
    <lineage>
        <taxon>Bacteria</taxon>
        <taxon>Pseudomonadati</taxon>
        <taxon>Pseudomonadota</taxon>
        <taxon>Gammaproteobacteria</taxon>
        <taxon>Enterobacterales</taxon>
        <taxon>Erwiniaceae</taxon>
        <taxon>Pantoea</taxon>
    </lineage>
</organism>
<protein>
    <submittedName>
        <fullName evidence="1">Uncharacterized protein</fullName>
    </submittedName>
</protein>
<dbReference type="EMBL" id="PIQI01000025">
    <property type="protein sequence ID" value="PJZ04129.1"/>
    <property type="molecule type" value="Genomic_DNA"/>
</dbReference>
<gene>
    <name evidence="1" type="ORF">PRCB_17800</name>
</gene>
<evidence type="ECO:0000313" key="1">
    <source>
        <dbReference type="EMBL" id="PJZ04129.1"/>
    </source>
</evidence>
<sequence length="77" mass="8717">MWLFYYVLGVGSQDQLHVRGCVCLEDHPERLFIGSAANYRHAYEIASQRLGIRACICRLCVDDSMAETRDTTLLPPA</sequence>
<proteinExistence type="predicted"/>
<keyword evidence="2" id="KW-1185">Reference proteome</keyword>
<accession>A0A2M9W9B9</accession>
<name>A0A2M9W9B9_9GAMM</name>
<reference evidence="1 2" key="1">
    <citation type="submission" date="2017-11" db="EMBL/GenBank/DDBJ databases">
        <title>The genome sequence of Pantoea rodasii DSM 26611.</title>
        <authorList>
            <person name="Gao J."/>
            <person name="Mao X."/>
            <person name="Sun J."/>
        </authorList>
    </citation>
    <scope>NUCLEOTIDE SEQUENCE [LARGE SCALE GENOMIC DNA]</scope>
    <source>
        <strain evidence="1 2">DSM 26611</strain>
    </source>
</reference>
<comment type="caution">
    <text evidence="1">The sequence shown here is derived from an EMBL/GenBank/DDBJ whole genome shotgun (WGS) entry which is preliminary data.</text>
</comment>
<dbReference type="Proteomes" id="UP000232062">
    <property type="component" value="Unassembled WGS sequence"/>
</dbReference>
<dbReference type="AlphaFoldDB" id="A0A2M9W9B9"/>